<dbReference type="AlphaFoldDB" id="A0A8S3S5A4"/>
<dbReference type="EMBL" id="CAJPWZ010001454">
    <property type="protein sequence ID" value="CAG2215757.1"/>
    <property type="molecule type" value="Genomic_DNA"/>
</dbReference>
<accession>A0A8S3S5A4</accession>
<sequence length="282" mass="33068">MDYFPPNIKFIITSRHIEQVLSKFKDLNVIQLSTFDIENTNDIIQYIRRTSGLTESEINLLTQVSRGNFLFMKLYLHSCKEYNNCDFKNIPDSLEKIFQMNFERIFDTESNLFQELRPILEILCSTTKPMSEEHIFEVANISSENRRKIESMIGNELGHFLNFTNGYLSLLHKSIADFLTCRSRKHERFFVHKETGHALIGTYLLKLKFSEIDIIDAAYHVAMSKNDKLQSILLLQVKKDTKLNIVSYPQKAIMDFNSDDTIYFVLVKRLNDIDLDTYICIF</sequence>
<reference evidence="2" key="1">
    <citation type="submission" date="2021-03" db="EMBL/GenBank/DDBJ databases">
        <authorList>
            <person name="Bekaert M."/>
        </authorList>
    </citation>
    <scope>NUCLEOTIDE SEQUENCE</scope>
</reference>
<keyword evidence="3" id="KW-1185">Reference proteome</keyword>
<gene>
    <name evidence="2" type="ORF">MEDL_29516</name>
</gene>
<dbReference type="Proteomes" id="UP000683360">
    <property type="component" value="Unassembled WGS sequence"/>
</dbReference>
<name>A0A8S3S5A4_MYTED</name>
<dbReference type="InterPro" id="IPR058056">
    <property type="entry name" value="WH_TANC1/2"/>
</dbReference>
<dbReference type="Pfam" id="PF25521">
    <property type="entry name" value="WHD_TANC1"/>
    <property type="match status" value="1"/>
</dbReference>
<organism evidence="2 3">
    <name type="scientific">Mytilus edulis</name>
    <name type="common">Blue mussel</name>
    <dbReference type="NCBI Taxonomy" id="6550"/>
    <lineage>
        <taxon>Eukaryota</taxon>
        <taxon>Metazoa</taxon>
        <taxon>Spiralia</taxon>
        <taxon>Lophotrochozoa</taxon>
        <taxon>Mollusca</taxon>
        <taxon>Bivalvia</taxon>
        <taxon>Autobranchia</taxon>
        <taxon>Pteriomorphia</taxon>
        <taxon>Mytilida</taxon>
        <taxon>Mytiloidea</taxon>
        <taxon>Mytilidae</taxon>
        <taxon>Mytilinae</taxon>
        <taxon>Mytilus</taxon>
    </lineage>
</organism>
<protein>
    <recommendedName>
        <fullName evidence="1">TANC1/2-like winged helix domain-containing protein</fullName>
    </recommendedName>
</protein>
<proteinExistence type="predicted"/>
<evidence type="ECO:0000313" key="3">
    <source>
        <dbReference type="Proteomes" id="UP000683360"/>
    </source>
</evidence>
<evidence type="ECO:0000313" key="2">
    <source>
        <dbReference type="EMBL" id="CAG2215757.1"/>
    </source>
</evidence>
<evidence type="ECO:0000259" key="1">
    <source>
        <dbReference type="Pfam" id="PF25521"/>
    </source>
</evidence>
<comment type="caution">
    <text evidence="2">The sequence shown here is derived from an EMBL/GenBank/DDBJ whole genome shotgun (WGS) entry which is preliminary data.</text>
</comment>
<feature type="domain" description="TANC1/2-like winged helix" evidence="1">
    <location>
        <begin position="110"/>
        <end position="228"/>
    </location>
</feature>
<dbReference type="OrthoDB" id="5989012at2759"/>